<reference evidence="5" key="1">
    <citation type="journal article" date="2017" name="Protist">
        <title>Diversity of the Photosynthetic Paulinella Species, with the Description of Paulinella micropora sp. nov. and the Chromatophore Genome Sequence for strain KR01.</title>
        <authorList>
            <person name="Lhee D."/>
            <person name="Yang E.C."/>
            <person name="Kim J.I."/>
            <person name="Nakayama T."/>
            <person name="Zuccarello G."/>
            <person name="Andersen R.A."/>
            <person name="Yoon H.S."/>
        </authorList>
    </citation>
    <scope>NUCLEOTIDE SEQUENCE</scope>
    <source>
        <strain evidence="6">FK01</strain>
        <strain evidence="5">KR01</strain>
    </source>
</reference>
<comment type="similarity">
    <text evidence="2">Belongs to the pterin-4-alpha-carbinolamine dehydratase family.</text>
</comment>
<evidence type="ECO:0000256" key="4">
    <source>
        <dbReference type="ARBA" id="ARBA00023239"/>
    </source>
</evidence>
<dbReference type="InterPro" id="IPR001533">
    <property type="entry name" value="Pterin_deHydtase"/>
</dbReference>
<comment type="catalytic activity">
    <reaction evidence="1">
        <text>(4aS,6R)-4a-hydroxy-L-erythro-5,6,7,8-tetrahydrobiopterin = (6R)-L-erythro-6,7-dihydrobiopterin + H2O</text>
        <dbReference type="Rhea" id="RHEA:11920"/>
        <dbReference type="ChEBI" id="CHEBI:15377"/>
        <dbReference type="ChEBI" id="CHEBI:15642"/>
        <dbReference type="ChEBI" id="CHEBI:43120"/>
        <dbReference type="EC" id="4.2.1.96"/>
    </reaction>
</comment>
<dbReference type="Pfam" id="PF01329">
    <property type="entry name" value="Pterin_4a"/>
    <property type="match status" value="1"/>
</dbReference>
<dbReference type="Gene3D" id="3.30.1360.20">
    <property type="entry name" value="Transcriptional coactivator/pterin dehydratase"/>
    <property type="match status" value="1"/>
</dbReference>
<proteinExistence type="inferred from homology"/>
<protein>
    <recommendedName>
        <fullName evidence="3">4a-hydroxytetrahydrobiopterin dehydratase</fullName>
        <ecNumber evidence="3">4.2.1.96</ecNumber>
    </recommendedName>
</protein>
<dbReference type="EC" id="4.2.1.96" evidence="3"/>
<dbReference type="GO" id="GO:0006729">
    <property type="term" value="P:tetrahydrobiopterin biosynthetic process"/>
    <property type="evidence" value="ECO:0007669"/>
    <property type="project" value="InterPro"/>
</dbReference>
<dbReference type="SUPFAM" id="SSF55248">
    <property type="entry name" value="PCD-like"/>
    <property type="match status" value="1"/>
</dbReference>
<keyword evidence="5" id="KW-0934">Plastid</keyword>
<dbReference type="GO" id="GO:0008124">
    <property type="term" value="F:4-alpha-hydroxytetrahydrobiopterin dehydratase activity"/>
    <property type="evidence" value="ECO:0007669"/>
    <property type="project" value="UniProtKB-EC"/>
</dbReference>
<keyword evidence="4" id="KW-0456">Lyase</keyword>
<evidence type="ECO:0000256" key="3">
    <source>
        <dbReference type="ARBA" id="ARBA00013252"/>
    </source>
</evidence>
<evidence type="ECO:0000256" key="2">
    <source>
        <dbReference type="ARBA" id="ARBA00006472"/>
    </source>
</evidence>
<dbReference type="AlphaFoldDB" id="A0A1L5YDB5"/>
<evidence type="ECO:0000256" key="1">
    <source>
        <dbReference type="ARBA" id="ARBA00001554"/>
    </source>
</evidence>
<evidence type="ECO:0000313" key="5">
    <source>
        <dbReference type="EMBL" id="APP88664.1"/>
    </source>
</evidence>
<organism evidence="5">
    <name type="scientific">Paulinella micropora</name>
    <dbReference type="NCBI Taxonomy" id="1928728"/>
    <lineage>
        <taxon>Eukaryota</taxon>
        <taxon>Sar</taxon>
        <taxon>Rhizaria</taxon>
        <taxon>Cercozoa</taxon>
        <taxon>Imbricatea</taxon>
        <taxon>Silicofilosea</taxon>
        <taxon>Euglyphida</taxon>
        <taxon>Paulinellidae</taxon>
        <taxon>Paulinella</taxon>
    </lineage>
</organism>
<dbReference type="InterPro" id="IPR036428">
    <property type="entry name" value="PCD_sf"/>
</dbReference>
<sequence>MAKYLDAIVNQSWTQRQRPERLERRIEFTDYQDTRNFLDKLNTLSQNRERFPDISFGRTYVNLTLHVKDNMSSLDSLDHDFAQQIDDLL</sequence>
<name>A0A1L5YDB5_9EUKA</name>
<gene>
    <name evidence="5" type="ORF">PCKR_904</name>
    <name evidence="6" type="ORF">PFK_904</name>
</gene>
<geneLocation type="plastid" evidence="5"/>
<evidence type="ECO:0000313" key="6">
    <source>
        <dbReference type="EMBL" id="AQX45431.1"/>
    </source>
</evidence>
<accession>A0A1L5YDB5</accession>
<dbReference type="EMBL" id="KX897545">
    <property type="protein sequence ID" value="APP88664.1"/>
    <property type="molecule type" value="Genomic_DNA"/>
</dbReference>
<dbReference type="EMBL" id="KY124271">
    <property type="protein sequence ID" value="AQX45431.1"/>
    <property type="molecule type" value="Genomic_DNA"/>
</dbReference>